<sequence>MMNRPVMYASRKELDVELKVVEGAIPEDIYGHVFVNSPCGSVNSNGLPFPEKNKDGSFNREYASPIMNGDAYVFRFDFDEAKKVKLKTRLLKTPCYYADLATKKDNPQADPNKYKNFFFRNMGISRISLALGARNELNTALVPFAFEGDTNSRMVATYDVGRPYEIDPVSLEVVTPIGRNTEWLPATPPLLNFPFPLVQSTAHPVFDPVKKIFYTVNFTKSTQTMLSSMEIFEMMLEDEQKVEDKLEELLEKVENGERKESLQKINHFLKNIRLEIKGKPTWWKKILNWILGEVENYINENTKTYDSVYILEWNGQQGKLNKWEVLDENGKAIAIKQCIHQISLTRDYIVLIDSSFKFSIDILVNNPFPNNYTIDRIIRKLISGEMEPFTDVYIVKRADLQTNVSKVKAKKLIKPIPLECVHFTAEYENPNHTIVLHTAHNSAACLAEWLRPYDVSALDGQAIDKDYMGIFALGDMDIGRIGRFEIDAEKAEITKQAIFCEKGNTQNPSQIGANSWGVGLHTFRNIISPTVPTSHIKHIFWQTYGLNRDMLSQFIYNLYADYPNRIIPLSELKELTKKQIPYTLLHIDTSNMKAKQVYVFPNNYNLRSIQFMPKKGEVPTGVEPELHGYIFCTMLIGEGEEPNTKYFNQIWIFDAKDLSKPICKLEHPEMAFTFTLHCTWIPTLGKSSTKYNIPVRDDYNELIKSIIRPKKRKEVQAFFNEFVYPHF</sequence>
<dbReference type="STRING" id="1003.SAMN04488541_10034"/>
<protein>
    <submittedName>
        <fullName evidence="7">Retinal pigment epithelial membrane protein</fullName>
    </submittedName>
</protein>
<evidence type="ECO:0000256" key="1">
    <source>
        <dbReference type="ARBA" id="ARBA00001954"/>
    </source>
</evidence>
<evidence type="ECO:0000256" key="2">
    <source>
        <dbReference type="ARBA" id="ARBA00006787"/>
    </source>
</evidence>
<evidence type="ECO:0000256" key="3">
    <source>
        <dbReference type="ARBA" id="ARBA00022723"/>
    </source>
</evidence>
<dbReference type="GO" id="GO:0046872">
    <property type="term" value="F:metal ion binding"/>
    <property type="evidence" value="ECO:0007669"/>
    <property type="project" value="UniProtKB-KW"/>
</dbReference>
<accession>A0A1I2BGV8</accession>
<dbReference type="InterPro" id="IPR004294">
    <property type="entry name" value="Carotenoid_Oase"/>
</dbReference>
<comment type="cofactor">
    <cofactor evidence="1">
        <name>Fe(2+)</name>
        <dbReference type="ChEBI" id="CHEBI:29033"/>
    </cofactor>
</comment>
<name>A0A1I2BGV8_9BACT</name>
<reference evidence="7 8" key="1">
    <citation type="submission" date="2016-10" db="EMBL/GenBank/DDBJ databases">
        <authorList>
            <person name="de Groot N.N."/>
        </authorList>
    </citation>
    <scope>NUCLEOTIDE SEQUENCE [LARGE SCALE GENOMIC DNA]</scope>
    <source>
        <strain>GEY</strain>
        <strain evidence="8">DSM 9560</strain>
    </source>
</reference>
<dbReference type="Pfam" id="PF03055">
    <property type="entry name" value="RPE65"/>
    <property type="match status" value="2"/>
</dbReference>
<feature type="coiled-coil region" evidence="6">
    <location>
        <begin position="232"/>
        <end position="259"/>
    </location>
</feature>
<evidence type="ECO:0000313" key="7">
    <source>
        <dbReference type="EMBL" id="SFE55167.1"/>
    </source>
</evidence>
<keyword evidence="6" id="KW-0175">Coiled coil</keyword>
<proteinExistence type="inferred from homology"/>
<dbReference type="AlphaFoldDB" id="A0A1I2BGV8"/>
<dbReference type="PANTHER" id="PTHR10543">
    <property type="entry name" value="BETA-CAROTENE DIOXYGENASE"/>
    <property type="match status" value="1"/>
</dbReference>
<keyword evidence="3" id="KW-0479">Metal-binding</keyword>
<dbReference type="OrthoDB" id="972944at2"/>
<keyword evidence="5" id="KW-0408">Iron</keyword>
<evidence type="ECO:0000256" key="4">
    <source>
        <dbReference type="ARBA" id="ARBA00023002"/>
    </source>
</evidence>
<dbReference type="PANTHER" id="PTHR10543:SF89">
    <property type="entry name" value="CAROTENOID 9,10(9',10')-CLEAVAGE DIOXYGENASE 1"/>
    <property type="match status" value="1"/>
</dbReference>
<dbReference type="GO" id="GO:0010436">
    <property type="term" value="F:carotenoid dioxygenase activity"/>
    <property type="evidence" value="ECO:0007669"/>
    <property type="project" value="TreeGrafter"/>
</dbReference>
<dbReference type="GO" id="GO:0016121">
    <property type="term" value="P:carotene catabolic process"/>
    <property type="evidence" value="ECO:0007669"/>
    <property type="project" value="TreeGrafter"/>
</dbReference>
<evidence type="ECO:0000256" key="5">
    <source>
        <dbReference type="ARBA" id="ARBA00023004"/>
    </source>
</evidence>
<dbReference type="Proteomes" id="UP000199513">
    <property type="component" value="Unassembled WGS sequence"/>
</dbReference>
<dbReference type="EMBL" id="FONY01000003">
    <property type="protein sequence ID" value="SFE55167.1"/>
    <property type="molecule type" value="Genomic_DNA"/>
</dbReference>
<keyword evidence="8" id="KW-1185">Reference proteome</keyword>
<dbReference type="RefSeq" id="WP_091539189.1">
    <property type="nucleotide sequence ID" value="NZ_FONY01000003.1"/>
</dbReference>
<comment type="similarity">
    <text evidence="2">Belongs to the carotenoid oxygenase family.</text>
</comment>
<evidence type="ECO:0000256" key="6">
    <source>
        <dbReference type="SAM" id="Coils"/>
    </source>
</evidence>
<evidence type="ECO:0000313" key="8">
    <source>
        <dbReference type="Proteomes" id="UP000199513"/>
    </source>
</evidence>
<gene>
    <name evidence="7" type="ORF">SAMN04488541_10034</name>
</gene>
<organism evidence="7 8">
    <name type="scientific">Thermoflexibacter ruber</name>
    <dbReference type="NCBI Taxonomy" id="1003"/>
    <lineage>
        <taxon>Bacteria</taxon>
        <taxon>Pseudomonadati</taxon>
        <taxon>Bacteroidota</taxon>
        <taxon>Cytophagia</taxon>
        <taxon>Cytophagales</taxon>
        <taxon>Thermoflexibacteraceae</taxon>
        <taxon>Thermoflexibacter</taxon>
    </lineage>
</organism>
<keyword evidence="4" id="KW-0560">Oxidoreductase</keyword>